<sequence length="125" mass="14183">MVESTDVEGLSRPDDDCARLEDLQAESGVRDVLSLFGKKYTLAIMYEFAFSEGGLRFKDLEARLDISSTTLSNRLAELTEAEYVERHSYDEVPPRVEYVATEKTHALTSIFEDLYDWANAYAPES</sequence>
<dbReference type="EMBL" id="CP081958">
    <property type="protein sequence ID" value="QZP38423.1"/>
    <property type="molecule type" value="Genomic_DNA"/>
</dbReference>
<reference evidence="5 6" key="1">
    <citation type="journal article" date="2021" name="Int. J. Syst. Evol. Microbiol.">
        <title>Halobaculum halophilum sp. nov. and Halobaculum salinum sp. nov., isolated from salt lake and saline soil.</title>
        <authorList>
            <person name="Cui H.L."/>
            <person name="Shi X.W."/>
            <person name="Yin X.M."/>
            <person name="Yang X.Y."/>
            <person name="Hou J."/>
            <person name="Zhu L."/>
        </authorList>
    </citation>
    <scope>NUCLEOTIDE SEQUENCE [LARGE SCALE GENOMIC DNA]</scope>
    <source>
        <strain evidence="5 6">NBRC 109044</strain>
    </source>
</reference>
<accession>A0A8T8WFB0</accession>
<gene>
    <name evidence="5" type="ORF">K6T50_04595</name>
</gene>
<dbReference type="PROSITE" id="PS51118">
    <property type="entry name" value="HTH_HXLR"/>
    <property type="match status" value="1"/>
</dbReference>
<protein>
    <submittedName>
        <fullName evidence="5">Helix-turn-helix transcriptional regulator</fullName>
    </submittedName>
</protein>
<dbReference type="CDD" id="cd00090">
    <property type="entry name" value="HTH_ARSR"/>
    <property type="match status" value="1"/>
</dbReference>
<evidence type="ECO:0000313" key="5">
    <source>
        <dbReference type="EMBL" id="QZP38423.1"/>
    </source>
</evidence>
<dbReference type="Gene3D" id="1.10.10.10">
    <property type="entry name" value="Winged helix-like DNA-binding domain superfamily/Winged helix DNA-binding domain"/>
    <property type="match status" value="1"/>
</dbReference>
<evidence type="ECO:0000256" key="2">
    <source>
        <dbReference type="ARBA" id="ARBA00023125"/>
    </source>
</evidence>
<dbReference type="Pfam" id="PF01638">
    <property type="entry name" value="HxlR"/>
    <property type="match status" value="1"/>
</dbReference>
<keyword evidence="6" id="KW-1185">Reference proteome</keyword>
<feature type="domain" description="HTH hxlR-type" evidence="4">
    <location>
        <begin position="17"/>
        <end position="125"/>
    </location>
</feature>
<dbReference type="PANTHER" id="PTHR33204:SF18">
    <property type="entry name" value="TRANSCRIPTIONAL REGULATORY PROTEIN"/>
    <property type="match status" value="1"/>
</dbReference>
<organism evidence="5 6">
    <name type="scientific">Halobaculum magnesiiphilum</name>
    <dbReference type="NCBI Taxonomy" id="1017351"/>
    <lineage>
        <taxon>Archaea</taxon>
        <taxon>Methanobacteriati</taxon>
        <taxon>Methanobacteriota</taxon>
        <taxon>Stenosarchaea group</taxon>
        <taxon>Halobacteria</taxon>
        <taxon>Halobacteriales</taxon>
        <taxon>Haloferacaceae</taxon>
        <taxon>Halobaculum</taxon>
    </lineage>
</organism>
<dbReference type="InterPro" id="IPR011991">
    <property type="entry name" value="ArsR-like_HTH"/>
</dbReference>
<dbReference type="InterPro" id="IPR036390">
    <property type="entry name" value="WH_DNA-bd_sf"/>
</dbReference>
<dbReference type="InterPro" id="IPR036388">
    <property type="entry name" value="WH-like_DNA-bd_sf"/>
</dbReference>
<evidence type="ECO:0000259" key="4">
    <source>
        <dbReference type="PROSITE" id="PS51118"/>
    </source>
</evidence>
<keyword evidence="2" id="KW-0238">DNA-binding</keyword>
<keyword evidence="3" id="KW-0804">Transcription</keyword>
<dbReference type="Proteomes" id="UP000826254">
    <property type="component" value="Chromosome"/>
</dbReference>
<dbReference type="PANTHER" id="PTHR33204">
    <property type="entry name" value="TRANSCRIPTIONAL REGULATOR, MARR FAMILY"/>
    <property type="match status" value="1"/>
</dbReference>
<dbReference type="InterPro" id="IPR002577">
    <property type="entry name" value="HTH_HxlR"/>
</dbReference>
<evidence type="ECO:0000256" key="1">
    <source>
        <dbReference type="ARBA" id="ARBA00023015"/>
    </source>
</evidence>
<dbReference type="GeneID" id="67177395"/>
<evidence type="ECO:0000256" key="3">
    <source>
        <dbReference type="ARBA" id="ARBA00023163"/>
    </source>
</evidence>
<proteinExistence type="predicted"/>
<dbReference type="AlphaFoldDB" id="A0A8T8WFB0"/>
<dbReference type="KEGG" id="hmp:K6T50_04595"/>
<dbReference type="GO" id="GO:0003677">
    <property type="term" value="F:DNA binding"/>
    <property type="evidence" value="ECO:0007669"/>
    <property type="project" value="UniProtKB-KW"/>
</dbReference>
<name>A0A8T8WFB0_9EURY</name>
<dbReference type="RefSeq" id="WP_222608223.1">
    <property type="nucleotide sequence ID" value="NZ_CP081958.1"/>
</dbReference>
<dbReference type="SUPFAM" id="SSF46785">
    <property type="entry name" value="Winged helix' DNA-binding domain"/>
    <property type="match status" value="1"/>
</dbReference>
<evidence type="ECO:0000313" key="6">
    <source>
        <dbReference type="Proteomes" id="UP000826254"/>
    </source>
</evidence>
<keyword evidence="1" id="KW-0805">Transcription regulation</keyword>